<dbReference type="PROSITE" id="PS00571">
    <property type="entry name" value="AMIDASES"/>
    <property type="match status" value="1"/>
</dbReference>
<evidence type="ECO:0000313" key="5">
    <source>
        <dbReference type="Proteomes" id="UP000195814"/>
    </source>
</evidence>
<dbReference type="EMBL" id="CP015581">
    <property type="protein sequence ID" value="ARU96738.1"/>
    <property type="molecule type" value="Genomic_DNA"/>
</dbReference>
<dbReference type="InterPro" id="IPR020556">
    <property type="entry name" value="Amidase_CS"/>
</dbReference>
<sequence length="464" mass="50269">MDNLHYKSLLDIGLMIQSGTISSVEVTRYILDRIERLDPQLHSYFYVMSDSALQQAQQADEEIANGVIRGPLHGVPIALKDLIWTKNAPTIHGMAIHQGRIFNEDSTVVERFKAAGAVILGKLAQTEGALADHHPEITHPTNPWREDLWTGVSSSGSGVATAAGLCFGAIGTDTGGSIRFPSNANGLTGIKPTWGRVTRHGACELAASLDHIGPIARSIGDAVVMLQAIAGRDEKDPTSSSEPVPDYLALMTRGVKKMRIGVDRHWALERTDTETQAALQNVIATFTKLGAEIIEIEVPDTDEAAEDWSAVCGVETALAHEATYPSQKDRYGPGLAGLIDLGLSVTAQEYQRLWLKRAALRGNISALFTQVDVILSPATAFSDLSWETMQRFGTDKTLFDGLLRYTSAFNLSGHPTVTLPCGMTATGAPIGFQLIAAHFDEVSMIQGAWAWQQATDWHKQHPPL</sequence>
<reference evidence="4 5" key="1">
    <citation type="submission" date="2016-05" db="EMBL/GenBank/DDBJ databases">
        <title>Complete genome sequence of two 2,5-diketo-D-glunonic acid producing strain Tatumella citrea.</title>
        <authorList>
            <person name="Duan C."/>
            <person name="Yang J."/>
            <person name="Yang S."/>
        </authorList>
    </citation>
    <scope>NUCLEOTIDE SEQUENCE [LARGE SCALE GENOMIC DNA]</scope>
    <source>
        <strain evidence="3 4">ATCC 39140</strain>
        <strain evidence="2 5">DSM 13699</strain>
    </source>
</reference>
<gene>
    <name evidence="2" type="ORF">A7K98_02155</name>
    <name evidence="3" type="ORF">A7K99_02155</name>
</gene>
<dbReference type="Proteomes" id="UP000195729">
    <property type="component" value="Chromosome"/>
</dbReference>
<evidence type="ECO:0000313" key="2">
    <source>
        <dbReference type="EMBL" id="ARU92701.1"/>
    </source>
</evidence>
<feature type="domain" description="Amidase" evidence="1">
    <location>
        <begin position="25"/>
        <end position="443"/>
    </location>
</feature>
<evidence type="ECO:0000313" key="4">
    <source>
        <dbReference type="Proteomes" id="UP000195729"/>
    </source>
</evidence>
<dbReference type="GO" id="GO:0003824">
    <property type="term" value="F:catalytic activity"/>
    <property type="evidence" value="ECO:0007669"/>
    <property type="project" value="InterPro"/>
</dbReference>
<dbReference type="InterPro" id="IPR023631">
    <property type="entry name" value="Amidase_dom"/>
</dbReference>
<dbReference type="OrthoDB" id="9811471at2"/>
<dbReference type="PANTHER" id="PTHR11895:SF176">
    <property type="entry name" value="AMIDASE AMID-RELATED"/>
    <property type="match status" value="1"/>
</dbReference>
<dbReference type="KEGG" id="tci:A7K98_02155"/>
<evidence type="ECO:0000313" key="3">
    <source>
        <dbReference type="EMBL" id="ARU96738.1"/>
    </source>
</evidence>
<dbReference type="SUPFAM" id="SSF75304">
    <property type="entry name" value="Amidase signature (AS) enzymes"/>
    <property type="match status" value="1"/>
</dbReference>
<dbReference type="Proteomes" id="UP000195814">
    <property type="component" value="Chromosome"/>
</dbReference>
<dbReference type="PANTHER" id="PTHR11895">
    <property type="entry name" value="TRANSAMIDASE"/>
    <property type="match status" value="1"/>
</dbReference>
<accession>A0A1Y0L3X6</accession>
<evidence type="ECO:0000259" key="1">
    <source>
        <dbReference type="Pfam" id="PF01425"/>
    </source>
</evidence>
<dbReference type="Pfam" id="PF01425">
    <property type="entry name" value="Amidase"/>
    <property type="match status" value="1"/>
</dbReference>
<proteinExistence type="predicted"/>
<dbReference type="Gene3D" id="3.90.1300.10">
    <property type="entry name" value="Amidase signature (AS) domain"/>
    <property type="match status" value="1"/>
</dbReference>
<dbReference type="EMBL" id="CP015579">
    <property type="protein sequence ID" value="ARU92701.1"/>
    <property type="molecule type" value="Genomic_DNA"/>
</dbReference>
<name>A0A1Y0L3X6_TATCI</name>
<dbReference type="AlphaFoldDB" id="A0A1Y0L3X6"/>
<dbReference type="InterPro" id="IPR000120">
    <property type="entry name" value="Amidase"/>
</dbReference>
<dbReference type="InterPro" id="IPR036928">
    <property type="entry name" value="AS_sf"/>
</dbReference>
<keyword evidence="4" id="KW-1185">Reference proteome</keyword>
<dbReference type="RefSeq" id="WP_087487084.1">
    <property type="nucleotide sequence ID" value="NZ_CP015579.1"/>
</dbReference>
<organism evidence="2 5">
    <name type="scientific">Tatumella citrea</name>
    <name type="common">Pantoea citrea</name>
    <dbReference type="NCBI Taxonomy" id="53336"/>
    <lineage>
        <taxon>Bacteria</taxon>
        <taxon>Pseudomonadati</taxon>
        <taxon>Pseudomonadota</taxon>
        <taxon>Gammaproteobacteria</taxon>
        <taxon>Enterobacterales</taxon>
        <taxon>Erwiniaceae</taxon>
        <taxon>Tatumella</taxon>
    </lineage>
</organism>
<protein>
    <submittedName>
        <fullName evidence="2">Amidase</fullName>
    </submittedName>
</protein>